<evidence type="ECO:0000256" key="4">
    <source>
        <dbReference type="ARBA" id="ARBA00023004"/>
    </source>
</evidence>
<evidence type="ECO:0000256" key="3">
    <source>
        <dbReference type="ARBA" id="ARBA00022723"/>
    </source>
</evidence>
<dbReference type="GO" id="GO:0046872">
    <property type="term" value="F:metal ion binding"/>
    <property type="evidence" value="ECO:0007669"/>
    <property type="project" value="UniProtKB-KW"/>
</dbReference>
<dbReference type="PANTHER" id="PTHR43342">
    <property type="entry name" value="NADH-QUINONE OXIDOREDUCTASE, E SUBUNIT"/>
    <property type="match status" value="1"/>
</dbReference>
<protein>
    <submittedName>
        <fullName evidence="7">Uncharacterized protein</fullName>
    </submittedName>
</protein>
<dbReference type="CDD" id="cd03064">
    <property type="entry name" value="TRX_Fd_NuoE"/>
    <property type="match status" value="1"/>
</dbReference>
<comment type="caution">
    <text evidence="7">The sequence shown here is derived from an EMBL/GenBank/DDBJ whole genome shotgun (WGS) entry which is preliminary data.</text>
</comment>
<dbReference type="Gene3D" id="1.10.10.1590">
    <property type="entry name" value="NADH-quinone oxidoreductase subunit E"/>
    <property type="match status" value="1"/>
</dbReference>
<reference evidence="7" key="1">
    <citation type="journal article" date="2014" name="Front. Microbiol.">
        <title>High frequency of phylogenetically diverse reductive dehalogenase-homologous genes in deep subseafloor sedimentary metagenomes.</title>
        <authorList>
            <person name="Kawai M."/>
            <person name="Futagami T."/>
            <person name="Toyoda A."/>
            <person name="Takaki Y."/>
            <person name="Nishi S."/>
            <person name="Hori S."/>
            <person name="Arai W."/>
            <person name="Tsubouchi T."/>
            <person name="Morono Y."/>
            <person name="Uchiyama I."/>
            <person name="Ito T."/>
            <person name="Fujiyama A."/>
            <person name="Inagaki F."/>
            <person name="Takami H."/>
        </authorList>
    </citation>
    <scope>NUCLEOTIDE SEQUENCE</scope>
    <source>
        <strain evidence="7">Expedition CK06-06</strain>
    </source>
</reference>
<gene>
    <name evidence="7" type="ORF">S06H3_08261</name>
</gene>
<dbReference type="PANTHER" id="PTHR43342:SF1">
    <property type="entry name" value="BIFURCATING [FEFE] HYDROGENASE GAMMA SUBUNIT"/>
    <property type="match status" value="1"/>
</dbReference>
<dbReference type="InterPro" id="IPR002023">
    <property type="entry name" value="NuoE-like"/>
</dbReference>
<keyword evidence="4" id="KW-0408">Iron</keyword>
<keyword evidence="3" id="KW-0479">Metal-binding</keyword>
<evidence type="ECO:0000256" key="6">
    <source>
        <dbReference type="ARBA" id="ARBA00034078"/>
    </source>
</evidence>
<sequence>MNPGVKQLEERVGSILGNYQRDKGMLISILQDIQAEYNYLPREALMEVSQGLDVPLSQVYSVATFFRSFSLTPRGRHLINVCLGTACHVRGAVRILEEIERELGIKPGETTENVKFSLETVNCVGCCALGPVVIIDGGHSGQMKTNKVKPLLENYT</sequence>
<dbReference type="AlphaFoldDB" id="X1KKX7"/>
<evidence type="ECO:0000313" key="7">
    <source>
        <dbReference type="EMBL" id="GAI07328.1"/>
    </source>
</evidence>
<organism evidence="7">
    <name type="scientific">marine sediment metagenome</name>
    <dbReference type="NCBI Taxonomy" id="412755"/>
    <lineage>
        <taxon>unclassified sequences</taxon>
        <taxon>metagenomes</taxon>
        <taxon>ecological metagenomes</taxon>
    </lineage>
</organism>
<evidence type="ECO:0000256" key="2">
    <source>
        <dbReference type="ARBA" id="ARBA00022714"/>
    </source>
</evidence>
<comment type="cofactor">
    <cofactor evidence="6">
        <name>[2Fe-2S] cluster</name>
        <dbReference type="ChEBI" id="CHEBI:190135"/>
    </cofactor>
</comment>
<dbReference type="GO" id="GO:0051537">
    <property type="term" value="F:2 iron, 2 sulfur cluster binding"/>
    <property type="evidence" value="ECO:0007669"/>
    <property type="project" value="UniProtKB-KW"/>
</dbReference>
<dbReference type="EMBL" id="BARV01003461">
    <property type="protein sequence ID" value="GAI07328.1"/>
    <property type="molecule type" value="Genomic_DNA"/>
</dbReference>
<evidence type="ECO:0000256" key="5">
    <source>
        <dbReference type="ARBA" id="ARBA00023014"/>
    </source>
</evidence>
<comment type="similarity">
    <text evidence="1">Belongs to the complex I 24 kDa subunit family.</text>
</comment>
<dbReference type="Gene3D" id="3.40.30.10">
    <property type="entry name" value="Glutaredoxin"/>
    <property type="match status" value="1"/>
</dbReference>
<keyword evidence="2" id="KW-0001">2Fe-2S</keyword>
<accession>X1KKX7</accession>
<proteinExistence type="inferred from homology"/>
<dbReference type="Pfam" id="PF01257">
    <property type="entry name" value="2Fe-2S_thioredx"/>
    <property type="match status" value="1"/>
</dbReference>
<dbReference type="InterPro" id="IPR036249">
    <property type="entry name" value="Thioredoxin-like_sf"/>
</dbReference>
<dbReference type="InterPro" id="IPR042128">
    <property type="entry name" value="NuoE_dom"/>
</dbReference>
<dbReference type="GO" id="GO:0016491">
    <property type="term" value="F:oxidoreductase activity"/>
    <property type="evidence" value="ECO:0007669"/>
    <property type="project" value="InterPro"/>
</dbReference>
<evidence type="ECO:0000256" key="1">
    <source>
        <dbReference type="ARBA" id="ARBA00010643"/>
    </source>
</evidence>
<dbReference type="SUPFAM" id="SSF52833">
    <property type="entry name" value="Thioredoxin-like"/>
    <property type="match status" value="1"/>
</dbReference>
<dbReference type="InterPro" id="IPR041921">
    <property type="entry name" value="NuoE_N"/>
</dbReference>
<dbReference type="PIRSF" id="PIRSF000216">
    <property type="entry name" value="NADH_DH_24kDa"/>
    <property type="match status" value="1"/>
</dbReference>
<dbReference type="InterPro" id="IPR028431">
    <property type="entry name" value="NADP_DH_HndA-like"/>
</dbReference>
<name>X1KKX7_9ZZZZ</name>
<keyword evidence="5" id="KW-0411">Iron-sulfur</keyword>